<sequence length="208" mass="22498">MKETGEKGIRAFLFFLALRGEAVREEVRSRFPVLVPALKALGEDLEVQGETFRLRRPLSLSWFAPLFAEMDSPLLPERPLALERLFEAAVRDGLAGVLPGEEVWESPSLPVRAAAHLALAARAYQEGEARTALQLLGKALGLLEGAGIPFPGVVLGLLALVQEAQRPGGRGRKTAQKALERALTPFGVELAQRALQHPLEGGQGSLNR</sequence>
<gene>
    <name evidence="1" type="ORF">THFILI_11580</name>
</gene>
<dbReference type="Proteomes" id="UP000030364">
    <property type="component" value="Unassembled WGS sequence"/>
</dbReference>
<evidence type="ECO:0000313" key="1">
    <source>
        <dbReference type="EMBL" id="KGQ21200.2"/>
    </source>
</evidence>
<evidence type="ECO:0000313" key="2">
    <source>
        <dbReference type="Proteomes" id="UP000030364"/>
    </source>
</evidence>
<organism evidence="1 2">
    <name type="scientific">Thermus filiformis</name>
    <dbReference type="NCBI Taxonomy" id="276"/>
    <lineage>
        <taxon>Bacteria</taxon>
        <taxon>Thermotogati</taxon>
        <taxon>Deinococcota</taxon>
        <taxon>Deinococci</taxon>
        <taxon>Thermales</taxon>
        <taxon>Thermaceae</taxon>
        <taxon>Thermus</taxon>
    </lineage>
</organism>
<protein>
    <submittedName>
        <fullName evidence="1">Uncharacterized protein</fullName>
    </submittedName>
</protein>
<dbReference type="STRING" id="276.THFILI_11580"/>
<keyword evidence="2" id="KW-1185">Reference proteome</keyword>
<dbReference type="AlphaFoldDB" id="A0A0A2WSE3"/>
<comment type="caution">
    <text evidence="1">The sequence shown here is derived from an EMBL/GenBank/DDBJ whole genome shotgun (WGS) entry which is preliminary data.</text>
</comment>
<dbReference type="OrthoDB" id="32343at2"/>
<reference evidence="1 2" key="1">
    <citation type="journal article" date="2015" name="Genome Announc.">
        <title>Draft Genome Sequence of the Thermophile Thermus filiformis ATCC 43280, Producer of Carotenoid-(Di)glucoside-Branched Fatty Acid (Di)esters and Source of Hyperthermostable Enzymes of Biotechnological Interest.</title>
        <authorList>
            <person name="Mandelli F."/>
            <person name="Oliveira Ramires B."/>
            <person name="Couger M.B."/>
            <person name="Paixao D.A."/>
            <person name="Camilo C.M."/>
            <person name="Polikarpov I."/>
            <person name="Prade R."/>
            <person name="Riano-Pachon D.M."/>
            <person name="Squina F.M."/>
        </authorList>
    </citation>
    <scope>NUCLEOTIDE SEQUENCE [LARGE SCALE GENOMIC DNA]</scope>
    <source>
        <strain evidence="1 2">ATCC 43280</strain>
    </source>
</reference>
<accession>A0A0A2WSE3</accession>
<name>A0A0A2WSE3_THEFI</name>
<proteinExistence type="predicted"/>
<dbReference type="RefSeq" id="WP_038066602.1">
    <property type="nucleotide sequence ID" value="NZ_JPSL02000040.1"/>
</dbReference>
<dbReference type="EMBL" id="JPSL02000040">
    <property type="protein sequence ID" value="KGQ21200.2"/>
    <property type="molecule type" value="Genomic_DNA"/>
</dbReference>